<protein>
    <submittedName>
        <fullName evidence="3">F-box/kelch-repeat protein At4g39560-like</fullName>
    </submittedName>
</protein>
<dbReference type="SMART" id="SM00612">
    <property type="entry name" value="Kelch"/>
    <property type="match status" value="2"/>
</dbReference>
<keyword evidence="2" id="KW-1185">Reference proteome</keyword>
<evidence type="ECO:0000313" key="2">
    <source>
        <dbReference type="Proteomes" id="UP000694864"/>
    </source>
</evidence>
<evidence type="ECO:0000259" key="1">
    <source>
        <dbReference type="PROSITE" id="PS50181"/>
    </source>
</evidence>
<dbReference type="Gene3D" id="2.120.10.80">
    <property type="entry name" value="Kelch-type beta propeller"/>
    <property type="match status" value="1"/>
</dbReference>
<dbReference type="SMART" id="SM00256">
    <property type="entry name" value="FBOX"/>
    <property type="match status" value="1"/>
</dbReference>
<dbReference type="PROSITE" id="PS50181">
    <property type="entry name" value="FBOX"/>
    <property type="match status" value="1"/>
</dbReference>
<reference evidence="2" key="1">
    <citation type="journal article" date="2014" name="Nat. Commun.">
        <title>The emerging biofuel crop Camelina sativa retains a highly undifferentiated hexaploid genome structure.</title>
        <authorList>
            <person name="Kagale S."/>
            <person name="Koh C."/>
            <person name="Nixon J."/>
            <person name="Bollina V."/>
            <person name="Clarke W.E."/>
            <person name="Tuteja R."/>
            <person name="Spillane C."/>
            <person name="Robinson S.J."/>
            <person name="Links M.G."/>
            <person name="Clarke C."/>
            <person name="Higgins E.E."/>
            <person name="Huebert T."/>
            <person name="Sharpe A.G."/>
            <person name="Parkin I.A."/>
        </authorList>
    </citation>
    <scope>NUCLEOTIDE SEQUENCE [LARGE SCALE GENOMIC DNA]</scope>
    <source>
        <strain evidence="2">cv. DH55</strain>
    </source>
</reference>
<dbReference type="PANTHER" id="PTHR24414:SF184">
    <property type="entry name" value="GALACTOSE OXIDASE_KELCH REPEAT SUPERFAMILY PROTEIN"/>
    <property type="match status" value="1"/>
</dbReference>
<dbReference type="Pfam" id="PF25210">
    <property type="entry name" value="Kelch_FKB95"/>
    <property type="match status" value="1"/>
</dbReference>
<dbReference type="PANTHER" id="PTHR24414">
    <property type="entry name" value="F-BOX/KELCH-REPEAT PROTEIN SKIP4"/>
    <property type="match status" value="1"/>
</dbReference>
<dbReference type="GeneID" id="104733085"/>
<dbReference type="InterPro" id="IPR001810">
    <property type="entry name" value="F-box_dom"/>
</dbReference>
<accession>A0ABM1QQF3</accession>
<name>A0ABM1QQF3_CAMSA</name>
<evidence type="ECO:0000313" key="3">
    <source>
        <dbReference type="RefSeq" id="XP_019088991.1"/>
    </source>
</evidence>
<gene>
    <name evidence="3" type="primary">LOC104733085</name>
</gene>
<dbReference type="InterPro" id="IPR057499">
    <property type="entry name" value="Kelch_FKB95"/>
</dbReference>
<feature type="domain" description="F-box" evidence="1">
    <location>
        <begin position="22"/>
        <end position="68"/>
    </location>
</feature>
<organism evidence="2 3">
    <name type="scientific">Camelina sativa</name>
    <name type="common">False flax</name>
    <name type="synonym">Myagrum sativum</name>
    <dbReference type="NCBI Taxonomy" id="90675"/>
    <lineage>
        <taxon>Eukaryota</taxon>
        <taxon>Viridiplantae</taxon>
        <taxon>Streptophyta</taxon>
        <taxon>Embryophyta</taxon>
        <taxon>Tracheophyta</taxon>
        <taxon>Spermatophyta</taxon>
        <taxon>Magnoliopsida</taxon>
        <taxon>eudicotyledons</taxon>
        <taxon>Gunneridae</taxon>
        <taxon>Pentapetalae</taxon>
        <taxon>rosids</taxon>
        <taxon>malvids</taxon>
        <taxon>Brassicales</taxon>
        <taxon>Brassicaceae</taxon>
        <taxon>Camelineae</taxon>
        <taxon>Camelina</taxon>
    </lineage>
</organism>
<dbReference type="RefSeq" id="XP_019088991.1">
    <property type="nucleotide sequence ID" value="XM_019233446.1"/>
</dbReference>
<dbReference type="InterPro" id="IPR006652">
    <property type="entry name" value="Kelch_1"/>
</dbReference>
<proteinExistence type="predicted"/>
<dbReference type="SUPFAM" id="SSF117281">
    <property type="entry name" value="Kelch motif"/>
    <property type="match status" value="1"/>
</dbReference>
<dbReference type="Proteomes" id="UP000694864">
    <property type="component" value="Chromosome 12"/>
</dbReference>
<dbReference type="Pfam" id="PF00646">
    <property type="entry name" value="F-box"/>
    <property type="match status" value="1"/>
</dbReference>
<dbReference type="CDD" id="cd22152">
    <property type="entry name" value="F-box_AtAFR-like"/>
    <property type="match status" value="1"/>
</dbReference>
<reference evidence="3" key="2">
    <citation type="submission" date="2025-08" db="UniProtKB">
        <authorList>
            <consortium name="RefSeq"/>
        </authorList>
    </citation>
    <scope>IDENTIFICATION</scope>
    <source>
        <tissue evidence="3">Leaf</tissue>
    </source>
</reference>
<sequence>MAMNGEEPPIEKKNKKRKTSEAYPILPLPDDLVLNCLARISRLHYPTLSLVSKSFRSLLSSPELYETRSLLGRTESFLYVCLRLPPEFNTTWFILCQSSGNHLLIPIPSLQSRPVHSSNLLAVGSNIYNIGGYVDDAPSSTVSILDCKSHTWCEAPSMLVERSYPLSSVVDGKIYVAGGCEEDYNSSMWMEVFDLKKQTWELVSCPLVERCGSGMNRSAVIDGEIFMFGSKGLGVAYKPKEDKWQRLGAMTNFDVGWQWFYYCVVGNVLYCYSNQDGIKWYNPKIGDWLNLKGWISETVSAADYSRIKLADYGGKMVVLWDRYVPSRGYKNSGYKNKVIWCAVIALERPNNQEIWGKVEWLNPVLKVPKSYQFVCALSATL</sequence>
<dbReference type="InterPro" id="IPR015915">
    <property type="entry name" value="Kelch-typ_b-propeller"/>
</dbReference>
<dbReference type="InterPro" id="IPR050354">
    <property type="entry name" value="F-box/kelch-repeat_ARATH"/>
</dbReference>